<protein>
    <submittedName>
        <fullName evidence="2">Uncharacterized protein</fullName>
    </submittedName>
</protein>
<dbReference type="Proteomes" id="UP000749559">
    <property type="component" value="Unassembled WGS sequence"/>
</dbReference>
<reference evidence="2" key="1">
    <citation type="submission" date="2022-03" db="EMBL/GenBank/DDBJ databases">
        <authorList>
            <person name="Martin C."/>
        </authorList>
    </citation>
    <scope>NUCLEOTIDE SEQUENCE</scope>
</reference>
<feature type="transmembrane region" description="Helical" evidence="1">
    <location>
        <begin position="17"/>
        <end position="37"/>
    </location>
</feature>
<name>A0A8S4NNN6_OWEFU</name>
<gene>
    <name evidence="2" type="ORF">OFUS_LOCUS9227</name>
</gene>
<dbReference type="EMBL" id="CAIIXF020000005">
    <property type="protein sequence ID" value="CAH1782818.1"/>
    <property type="molecule type" value="Genomic_DNA"/>
</dbReference>
<proteinExistence type="predicted"/>
<organism evidence="2 3">
    <name type="scientific">Owenia fusiformis</name>
    <name type="common">Polychaete worm</name>
    <dbReference type="NCBI Taxonomy" id="6347"/>
    <lineage>
        <taxon>Eukaryota</taxon>
        <taxon>Metazoa</taxon>
        <taxon>Spiralia</taxon>
        <taxon>Lophotrochozoa</taxon>
        <taxon>Annelida</taxon>
        <taxon>Polychaeta</taxon>
        <taxon>Sedentaria</taxon>
        <taxon>Canalipalpata</taxon>
        <taxon>Sabellida</taxon>
        <taxon>Oweniida</taxon>
        <taxon>Oweniidae</taxon>
        <taxon>Owenia</taxon>
    </lineage>
</organism>
<keyword evidence="1" id="KW-0472">Membrane</keyword>
<evidence type="ECO:0000256" key="1">
    <source>
        <dbReference type="SAM" id="Phobius"/>
    </source>
</evidence>
<dbReference type="AlphaFoldDB" id="A0A8S4NNN6"/>
<sequence>SFELEIPYFEDYRSNPFYINPIHLLSIVFGPPLASTFIKSRYLKTSEYFYVKVCCSKVILFSFFLTCVLLYYCSSPGILKSEYLKPTYLLNGSGNLSPIFHTQQLGITTRDPAPSFPHSKRTNCMYAACLNPFLTSLSMSLGS</sequence>
<evidence type="ECO:0000313" key="2">
    <source>
        <dbReference type="EMBL" id="CAH1782818.1"/>
    </source>
</evidence>
<accession>A0A8S4NNN6</accession>
<feature type="transmembrane region" description="Helical" evidence="1">
    <location>
        <begin position="49"/>
        <end position="72"/>
    </location>
</feature>
<keyword evidence="1" id="KW-0812">Transmembrane</keyword>
<evidence type="ECO:0000313" key="3">
    <source>
        <dbReference type="Proteomes" id="UP000749559"/>
    </source>
</evidence>
<feature type="non-terminal residue" evidence="2">
    <location>
        <position position="1"/>
    </location>
</feature>
<keyword evidence="1" id="KW-1133">Transmembrane helix</keyword>
<keyword evidence="3" id="KW-1185">Reference proteome</keyword>
<comment type="caution">
    <text evidence="2">The sequence shown here is derived from an EMBL/GenBank/DDBJ whole genome shotgun (WGS) entry which is preliminary data.</text>
</comment>